<feature type="compositionally biased region" description="Basic and acidic residues" evidence="1">
    <location>
        <begin position="1"/>
        <end position="49"/>
    </location>
</feature>
<organism evidence="2 3">
    <name type="scientific">Pseudocercospora fijiensis (strain CIRAD86)</name>
    <name type="common">Black leaf streak disease fungus</name>
    <name type="synonym">Mycosphaerella fijiensis</name>
    <dbReference type="NCBI Taxonomy" id="383855"/>
    <lineage>
        <taxon>Eukaryota</taxon>
        <taxon>Fungi</taxon>
        <taxon>Dikarya</taxon>
        <taxon>Ascomycota</taxon>
        <taxon>Pezizomycotina</taxon>
        <taxon>Dothideomycetes</taxon>
        <taxon>Dothideomycetidae</taxon>
        <taxon>Mycosphaerellales</taxon>
        <taxon>Mycosphaerellaceae</taxon>
        <taxon>Pseudocercospora</taxon>
    </lineage>
</organism>
<sequence length="73" mass="8424">MAPKSDSKYSRKSSKEESSVEHVRSTRDPKNRCSSEEQGSKEQKHKGSEEQVQTRNSKEHVQRVPKNRSTRVP</sequence>
<evidence type="ECO:0000313" key="3">
    <source>
        <dbReference type="Proteomes" id="UP000016932"/>
    </source>
</evidence>
<gene>
    <name evidence="2" type="ORF">MYCFIDRAFT_172601</name>
</gene>
<evidence type="ECO:0000256" key="1">
    <source>
        <dbReference type="SAM" id="MobiDB-lite"/>
    </source>
</evidence>
<proteinExistence type="predicted"/>
<dbReference type="HOGENOM" id="CLU_2705884_0_0_1"/>
<feature type="region of interest" description="Disordered" evidence="1">
    <location>
        <begin position="1"/>
        <end position="73"/>
    </location>
</feature>
<dbReference type="KEGG" id="pfj:MYCFIDRAFT_172601"/>
<dbReference type="RefSeq" id="XP_007924023.1">
    <property type="nucleotide sequence ID" value="XM_007925832.1"/>
</dbReference>
<dbReference type="Proteomes" id="UP000016932">
    <property type="component" value="Unassembled WGS sequence"/>
</dbReference>
<dbReference type="VEuPathDB" id="FungiDB:MYCFIDRAFT_172601"/>
<name>M3BCL3_PSEFD</name>
<dbReference type="EMBL" id="KB446556">
    <property type="protein sequence ID" value="EME86908.1"/>
    <property type="molecule type" value="Genomic_DNA"/>
</dbReference>
<feature type="compositionally biased region" description="Basic residues" evidence="1">
    <location>
        <begin position="63"/>
        <end position="73"/>
    </location>
</feature>
<keyword evidence="3" id="KW-1185">Reference proteome</keyword>
<dbReference type="GeneID" id="19332823"/>
<protein>
    <submittedName>
        <fullName evidence="2">Uncharacterized protein</fullName>
    </submittedName>
</protein>
<reference evidence="2 3" key="1">
    <citation type="journal article" date="2012" name="PLoS Pathog.">
        <title>Diverse lifestyles and strategies of plant pathogenesis encoded in the genomes of eighteen Dothideomycetes fungi.</title>
        <authorList>
            <person name="Ohm R.A."/>
            <person name="Feau N."/>
            <person name="Henrissat B."/>
            <person name="Schoch C.L."/>
            <person name="Horwitz B.A."/>
            <person name="Barry K.W."/>
            <person name="Condon B.J."/>
            <person name="Copeland A.C."/>
            <person name="Dhillon B."/>
            <person name="Glaser F."/>
            <person name="Hesse C.N."/>
            <person name="Kosti I."/>
            <person name="LaButti K."/>
            <person name="Lindquist E.A."/>
            <person name="Lucas S."/>
            <person name="Salamov A.A."/>
            <person name="Bradshaw R.E."/>
            <person name="Ciuffetti L."/>
            <person name="Hamelin R.C."/>
            <person name="Kema G.H.J."/>
            <person name="Lawrence C."/>
            <person name="Scott J.A."/>
            <person name="Spatafora J.W."/>
            <person name="Turgeon B.G."/>
            <person name="de Wit P.J.G.M."/>
            <person name="Zhong S."/>
            <person name="Goodwin S.B."/>
            <person name="Grigoriev I.V."/>
        </authorList>
    </citation>
    <scope>NUCLEOTIDE SEQUENCE [LARGE SCALE GENOMIC DNA]</scope>
    <source>
        <strain evidence="2 3">CIRAD86</strain>
    </source>
</reference>
<evidence type="ECO:0000313" key="2">
    <source>
        <dbReference type="EMBL" id="EME86908.1"/>
    </source>
</evidence>
<accession>M3BCL3</accession>
<dbReference type="AlphaFoldDB" id="M3BCL3"/>